<dbReference type="EMBL" id="JAMKFB020000007">
    <property type="protein sequence ID" value="KAL0188910.1"/>
    <property type="molecule type" value="Genomic_DNA"/>
</dbReference>
<reference evidence="1 2" key="1">
    <citation type="submission" date="2024-05" db="EMBL/GenBank/DDBJ databases">
        <title>Genome sequencing and assembly of Indian major carp, Cirrhinus mrigala (Hamilton, 1822).</title>
        <authorList>
            <person name="Mohindra V."/>
            <person name="Chowdhury L.M."/>
            <person name="Lal K."/>
            <person name="Jena J.K."/>
        </authorList>
    </citation>
    <scope>NUCLEOTIDE SEQUENCE [LARGE SCALE GENOMIC DNA]</scope>
    <source>
        <strain evidence="1">CM1030</strain>
        <tissue evidence="1">Blood</tissue>
    </source>
</reference>
<feature type="non-terminal residue" evidence="1">
    <location>
        <position position="83"/>
    </location>
</feature>
<protein>
    <submittedName>
        <fullName evidence="1">Uncharacterized protein</fullName>
    </submittedName>
</protein>
<organism evidence="1 2">
    <name type="scientific">Cirrhinus mrigala</name>
    <name type="common">Mrigala</name>
    <dbReference type="NCBI Taxonomy" id="683832"/>
    <lineage>
        <taxon>Eukaryota</taxon>
        <taxon>Metazoa</taxon>
        <taxon>Chordata</taxon>
        <taxon>Craniata</taxon>
        <taxon>Vertebrata</taxon>
        <taxon>Euteleostomi</taxon>
        <taxon>Actinopterygii</taxon>
        <taxon>Neopterygii</taxon>
        <taxon>Teleostei</taxon>
        <taxon>Ostariophysi</taxon>
        <taxon>Cypriniformes</taxon>
        <taxon>Cyprinidae</taxon>
        <taxon>Labeoninae</taxon>
        <taxon>Labeonini</taxon>
        <taxon>Cirrhinus</taxon>
    </lineage>
</organism>
<accession>A0ABD0QRR9</accession>
<comment type="caution">
    <text evidence="1">The sequence shown here is derived from an EMBL/GenBank/DDBJ whole genome shotgun (WGS) entry which is preliminary data.</text>
</comment>
<dbReference type="Proteomes" id="UP001529510">
    <property type="component" value="Unassembled WGS sequence"/>
</dbReference>
<proteinExistence type="predicted"/>
<dbReference type="AlphaFoldDB" id="A0ABD0QRR9"/>
<evidence type="ECO:0000313" key="1">
    <source>
        <dbReference type="EMBL" id="KAL0188910.1"/>
    </source>
</evidence>
<name>A0ABD0QRR9_CIRMR</name>
<gene>
    <name evidence="1" type="ORF">M9458_016009</name>
</gene>
<evidence type="ECO:0000313" key="2">
    <source>
        <dbReference type="Proteomes" id="UP001529510"/>
    </source>
</evidence>
<sequence length="83" mass="8661">MQFFVSANPSTTCCDSISSASQTAASFCCPSYENRLLASTRTELNAALGMYGSPYAAAAAAAGQNYANYFPYSADPSAIYSSL</sequence>
<keyword evidence="2" id="KW-1185">Reference proteome</keyword>